<evidence type="ECO:0000256" key="1">
    <source>
        <dbReference type="ARBA" id="ARBA00010688"/>
    </source>
</evidence>
<keyword evidence="4" id="KW-0418">Kinase</keyword>
<reference evidence="8 9" key="1">
    <citation type="submission" date="2015-07" db="EMBL/GenBank/DDBJ databases">
        <title>Genome sequence of Leptolinea tardivitalis DSM 16556.</title>
        <authorList>
            <person name="Hemp J."/>
            <person name="Ward L.M."/>
            <person name="Pace L.A."/>
            <person name="Fischer W.W."/>
        </authorList>
    </citation>
    <scope>NUCLEOTIDE SEQUENCE [LARGE SCALE GENOMIC DNA]</scope>
    <source>
        <strain evidence="8 9">YMTK-2</strain>
    </source>
</reference>
<dbReference type="RefSeq" id="WP_062422092.1">
    <property type="nucleotide sequence ID" value="NZ_BBYA01000010.1"/>
</dbReference>
<comment type="caution">
    <text evidence="8">The sequence shown here is derived from an EMBL/GenBank/DDBJ whole genome shotgun (WGS) entry which is preliminary data.</text>
</comment>
<sequence>MIVSVNPNTCIDRTLVVPEFVLNKTIRATKFALGMGGKAADASWILGEYGIPSLTLGFAAGASGRQMEQMLQDRGAQTDFTWVEGETRVHTIIVMEDGSGQSTFAVPTLIVKPGHVVDLETRYSRALDQASCVVVGGTLPPDVPFDLYTRLVKEARMKSIPVALDASGQSLRAGLSGRPTVIKPNRIELEELVGRSLTSLDEIYAAGKNIQQEYGCSLVITLGQDGTLAILPDAAYQIPILPVKVVSTAGAGDGMLAGLAAALSEGRPLEDGLRLGTAMAAAVCMQLGTADCRKEDIENLLPQVQILSFA</sequence>
<keyword evidence="3" id="KW-0547">Nucleotide-binding</keyword>
<evidence type="ECO:0000313" key="9">
    <source>
        <dbReference type="Proteomes" id="UP000050430"/>
    </source>
</evidence>
<accession>A0A0P6WW51</accession>
<evidence type="ECO:0000256" key="2">
    <source>
        <dbReference type="ARBA" id="ARBA00022679"/>
    </source>
</evidence>
<dbReference type="NCBIfam" id="TIGR03168">
    <property type="entry name" value="1-PFK"/>
    <property type="match status" value="1"/>
</dbReference>
<evidence type="ECO:0000256" key="3">
    <source>
        <dbReference type="ARBA" id="ARBA00022741"/>
    </source>
</evidence>
<dbReference type="SUPFAM" id="SSF53613">
    <property type="entry name" value="Ribokinase-like"/>
    <property type="match status" value="1"/>
</dbReference>
<dbReference type="Pfam" id="PF00294">
    <property type="entry name" value="PfkB"/>
    <property type="match status" value="1"/>
</dbReference>
<dbReference type="PANTHER" id="PTHR46566:SF2">
    <property type="entry name" value="ATP-DEPENDENT 6-PHOSPHOFRUCTOKINASE ISOZYME 2"/>
    <property type="match status" value="1"/>
</dbReference>
<dbReference type="PIRSF" id="PIRSF000535">
    <property type="entry name" value="1PFK/6PFK/LacC"/>
    <property type="match status" value="1"/>
</dbReference>
<dbReference type="EMBL" id="LGCK01000014">
    <property type="protein sequence ID" value="KPL70233.1"/>
    <property type="molecule type" value="Genomic_DNA"/>
</dbReference>
<feature type="domain" description="Carbohydrate kinase PfkB" evidence="7">
    <location>
        <begin position="9"/>
        <end position="293"/>
    </location>
</feature>
<proteinExistence type="inferred from homology"/>
<keyword evidence="5" id="KW-0067">ATP-binding</keyword>
<dbReference type="PROSITE" id="PS00584">
    <property type="entry name" value="PFKB_KINASES_2"/>
    <property type="match status" value="1"/>
</dbReference>
<dbReference type="InterPro" id="IPR017583">
    <property type="entry name" value="Tagatose/fructose_Pkinase"/>
</dbReference>
<gene>
    <name evidence="8" type="ORF">ADM99_13715</name>
</gene>
<evidence type="ECO:0000256" key="5">
    <source>
        <dbReference type="ARBA" id="ARBA00022840"/>
    </source>
</evidence>
<dbReference type="InterPro" id="IPR011611">
    <property type="entry name" value="PfkB_dom"/>
</dbReference>
<dbReference type="PANTHER" id="PTHR46566">
    <property type="entry name" value="1-PHOSPHOFRUCTOKINASE-RELATED"/>
    <property type="match status" value="1"/>
</dbReference>
<name>A0A0P6WW51_9CHLR</name>
<dbReference type="GO" id="GO:0005829">
    <property type="term" value="C:cytosol"/>
    <property type="evidence" value="ECO:0007669"/>
    <property type="project" value="TreeGrafter"/>
</dbReference>
<keyword evidence="9" id="KW-1185">Reference proteome</keyword>
<dbReference type="Gene3D" id="3.40.1190.20">
    <property type="match status" value="1"/>
</dbReference>
<dbReference type="CDD" id="cd01164">
    <property type="entry name" value="FruK_PfkB_like"/>
    <property type="match status" value="1"/>
</dbReference>
<dbReference type="InterPro" id="IPR002173">
    <property type="entry name" value="Carboh/pur_kinase_PfkB_CS"/>
</dbReference>
<evidence type="ECO:0000259" key="7">
    <source>
        <dbReference type="Pfam" id="PF00294"/>
    </source>
</evidence>
<organism evidence="8 9">
    <name type="scientific">Leptolinea tardivitalis</name>
    <dbReference type="NCBI Taxonomy" id="229920"/>
    <lineage>
        <taxon>Bacteria</taxon>
        <taxon>Bacillati</taxon>
        <taxon>Chloroflexota</taxon>
        <taxon>Anaerolineae</taxon>
        <taxon>Anaerolineales</taxon>
        <taxon>Anaerolineaceae</taxon>
        <taxon>Leptolinea</taxon>
    </lineage>
</organism>
<dbReference type="InterPro" id="IPR029056">
    <property type="entry name" value="Ribokinase-like"/>
</dbReference>
<dbReference type="OrthoDB" id="9801219at2"/>
<dbReference type="GO" id="GO:0008443">
    <property type="term" value="F:phosphofructokinase activity"/>
    <property type="evidence" value="ECO:0007669"/>
    <property type="project" value="TreeGrafter"/>
</dbReference>
<evidence type="ECO:0000313" key="8">
    <source>
        <dbReference type="EMBL" id="KPL70233.1"/>
    </source>
</evidence>
<evidence type="ECO:0000256" key="6">
    <source>
        <dbReference type="PIRNR" id="PIRNR000535"/>
    </source>
</evidence>
<dbReference type="GO" id="GO:0005524">
    <property type="term" value="F:ATP binding"/>
    <property type="evidence" value="ECO:0007669"/>
    <property type="project" value="UniProtKB-KW"/>
</dbReference>
<dbReference type="AlphaFoldDB" id="A0A0P6WW51"/>
<evidence type="ECO:0000256" key="4">
    <source>
        <dbReference type="ARBA" id="ARBA00022777"/>
    </source>
</evidence>
<dbReference type="STRING" id="229920.ADM99_13715"/>
<keyword evidence="2 6" id="KW-0808">Transferase</keyword>
<protein>
    <recommendedName>
        <fullName evidence="7">Carbohydrate kinase PfkB domain-containing protein</fullName>
    </recommendedName>
</protein>
<dbReference type="Proteomes" id="UP000050430">
    <property type="component" value="Unassembled WGS sequence"/>
</dbReference>
<comment type="similarity">
    <text evidence="1">Belongs to the carbohydrate kinase PfkB family.</text>
</comment>